<dbReference type="InterPro" id="IPR021109">
    <property type="entry name" value="Peptidase_aspartic_dom_sf"/>
</dbReference>
<sequence>MRSYYKGVPATKRARLAQHQRLGYVKSTAASDHFALFILPAFLYYGEDEEFVKTIEAMVDTGASPNFISWDLVQEFNLEVELCAPGEEMFLRLANNTVYNSRSTITITLRLDNTMHEEIITLRVIDGASFSIILGMPWLRRHNPTLQFDTMTIEMNTSAQGLAASGSSTMPTSSNSTPHTFISIEEPVVTTVATEEIVTSNMIQTLDKIAPVKNLPLPHYQEFLLAPVLDQWWLENYNSLVFPQENDTQLFNETFHAWNYSTFNNEPTGGWLQPIIQESAINDISNNEDA</sequence>
<dbReference type="CDD" id="cd00303">
    <property type="entry name" value="retropepsin_like"/>
    <property type="match status" value="1"/>
</dbReference>
<keyword evidence="2" id="KW-1185">Reference proteome</keyword>
<organism evidence="1 2">
    <name type="scientific">Parasitella parasitica</name>
    <dbReference type="NCBI Taxonomy" id="35722"/>
    <lineage>
        <taxon>Eukaryota</taxon>
        <taxon>Fungi</taxon>
        <taxon>Fungi incertae sedis</taxon>
        <taxon>Mucoromycota</taxon>
        <taxon>Mucoromycotina</taxon>
        <taxon>Mucoromycetes</taxon>
        <taxon>Mucorales</taxon>
        <taxon>Mucorineae</taxon>
        <taxon>Mucoraceae</taxon>
        <taxon>Parasitella</taxon>
    </lineage>
</organism>
<proteinExistence type="predicted"/>
<dbReference type="OrthoDB" id="2449549at2759"/>
<dbReference type="SUPFAM" id="SSF50630">
    <property type="entry name" value="Acid proteases"/>
    <property type="match status" value="1"/>
</dbReference>
<reference evidence="1 2" key="1">
    <citation type="submission" date="2014-09" db="EMBL/GenBank/DDBJ databases">
        <authorList>
            <person name="Ellenberger Sabrina"/>
        </authorList>
    </citation>
    <scope>NUCLEOTIDE SEQUENCE [LARGE SCALE GENOMIC DNA]</scope>
    <source>
        <strain evidence="1 2">CBS 412.66</strain>
    </source>
</reference>
<name>A0A0B7N8M1_9FUNG</name>
<dbReference type="EMBL" id="LN726826">
    <property type="protein sequence ID" value="CEP11773.1"/>
    <property type="molecule type" value="Genomic_DNA"/>
</dbReference>
<evidence type="ECO:0000313" key="2">
    <source>
        <dbReference type="Proteomes" id="UP000054107"/>
    </source>
</evidence>
<protein>
    <recommendedName>
        <fullName evidence="3">Peptidase A2 domain-containing protein</fullName>
    </recommendedName>
</protein>
<evidence type="ECO:0008006" key="3">
    <source>
        <dbReference type="Google" id="ProtNLM"/>
    </source>
</evidence>
<accession>A0A0B7N8M1</accession>
<dbReference type="Gene3D" id="2.40.70.10">
    <property type="entry name" value="Acid Proteases"/>
    <property type="match status" value="1"/>
</dbReference>
<dbReference type="Proteomes" id="UP000054107">
    <property type="component" value="Unassembled WGS sequence"/>
</dbReference>
<evidence type="ECO:0000313" key="1">
    <source>
        <dbReference type="EMBL" id="CEP11773.1"/>
    </source>
</evidence>
<dbReference type="Pfam" id="PF13975">
    <property type="entry name" value="gag-asp_proteas"/>
    <property type="match status" value="1"/>
</dbReference>
<dbReference type="AlphaFoldDB" id="A0A0B7N8M1"/>
<gene>
    <name evidence="1" type="primary">PARPA_05657.1 scaffold 18826</name>
</gene>